<dbReference type="OMA" id="QDPFQID"/>
<keyword evidence="2" id="KW-1185">Reference proteome</keyword>
<dbReference type="WBParaSite" id="ACOC_0000746801-mRNA-1">
    <property type="protein sequence ID" value="ACOC_0000746801-mRNA-1"/>
    <property type="gene ID" value="ACOC_0000746801"/>
</dbReference>
<dbReference type="STRING" id="334426.A0A158PIE2"/>
<dbReference type="EMBL" id="UYYA01004043">
    <property type="protein sequence ID" value="VDM59054.1"/>
    <property type="molecule type" value="Genomic_DNA"/>
</dbReference>
<reference evidence="1 2" key="2">
    <citation type="submission" date="2018-11" db="EMBL/GenBank/DDBJ databases">
        <authorList>
            <consortium name="Pathogen Informatics"/>
        </authorList>
    </citation>
    <scope>NUCLEOTIDE SEQUENCE [LARGE SCALE GENOMIC DNA]</scope>
    <source>
        <strain evidence="1 2">Costa Rica</strain>
    </source>
</reference>
<proteinExistence type="predicted"/>
<reference evidence="3" key="1">
    <citation type="submission" date="2016-04" db="UniProtKB">
        <authorList>
            <consortium name="WormBaseParasite"/>
        </authorList>
    </citation>
    <scope>IDENTIFICATION</scope>
</reference>
<accession>A0A158PIE2</accession>
<dbReference type="AlphaFoldDB" id="A0A158PIE2"/>
<sequence length="422" mass="48124">MTIRIWVWLRGEFLLDSFLPLDFSPGKGTTSRSRTEDESAEPSIAINQAHALVDMCIMRKWDQLSVRQWSSVMNELGLNDALGEAIFRSASKSQVLAIFGIEFVPCSQTDSGTVSHTDGSPAKVHEAMWCDQMRRMEFFNSMDTLFEGMMEDDESIVNKDKIVSVSKIIQKLWLRNGEVLLRTLADNMRRCLVQDPFVIDDLTLDVPLSHLRKLTTLADNRRKVTVSGWGRLQLLSKNYLQMTHFFMPSTKMFIFGSRPTNHRRSLSLRGDSCIFGIVPPLPYFCTHFGHRYYVDAAAFNFPSSMFLTRSAGIEEEIEAVGLKSARYNLITHVLNLDESETSILPPSNFYIQPVPMVNNEKDVEDLLVKLPPVYRRNWAKLSKALESSKSHPDDNSSLPLKKSDLIYLKRKVVNEESKVDNE</sequence>
<dbReference type="Proteomes" id="UP000267027">
    <property type="component" value="Unassembled WGS sequence"/>
</dbReference>
<gene>
    <name evidence="1" type="ORF">ACOC_LOCUS7469</name>
</gene>
<evidence type="ECO:0000313" key="1">
    <source>
        <dbReference type="EMBL" id="VDM59054.1"/>
    </source>
</evidence>
<protein>
    <submittedName>
        <fullName evidence="3">DUF4283 domain-containing protein</fullName>
    </submittedName>
</protein>
<evidence type="ECO:0000313" key="3">
    <source>
        <dbReference type="WBParaSite" id="ACOC_0000746801-mRNA-1"/>
    </source>
</evidence>
<dbReference type="OrthoDB" id="194775at2759"/>
<organism evidence="3">
    <name type="scientific">Angiostrongylus costaricensis</name>
    <name type="common">Nematode worm</name>
    <dbReference type="NCBI Taxonomy" id="334426"/>
    <lineage>
        <taxon>Eukaryota</taxon>
        <taxon>Metazoa</taxon>
        <taxon>Ecdysozoa</taxon>
        <taxon>Nematoda</taxon>
        <taxon>Chromadorea</taxon>
        <taxon>Rhabditida</taxon>
        <taxon>Rhabditina</taxon>
        <taxon>Rhabditomorpha</taxon>
        <taxon>Strongyloidea</taxon>
        <taxon>Metastrongylidae</taxon>
        <taxon>Angiostrongylus</taxon>
    </lineage>
</organism>
<name>A0A158PIE2_ANGCS</name>
<evidence type="ECO:0000313" key="2">
    <source>
        <dbReference type="Proteomes" id="UP000267027"/>
    </source>
</evidence>